<feature type="region of interest" description="Disordered" evidence="1">
    <location>
        <begin position="1"/>
        <end position="43"/>
    </location>
</feature>
<gene>
    <name evidence="2" type="ORF">DFR50_101232</name>
</gene>
<accession>A0A366FUJ1</accession>
<evidence type="ECO:0000313" key="2">
    <source>
        <dbReference type="EMBL" id="RBP18288.1"/>
    </source>
</evidence>
<evidence type="ECO:0000256" key="1">
    <source>
        <dbReference type="SAM" id="MobiDB-lite"/>
    </source>
</evidence>
<evidence type="ECO:0000313" key="3">
    <source>
        <dbReference type="Proteomes" id="UP000253529"/>
    </source>
</evidence>
<organism evidence="2 3">
    <name type="scientific">Roseiarcus fermentans</name>
    <dbReference type="NCBI Taxonomy" id="1473586"/>
    <lineage>
        <taxon>Bacteria</taxon>
        <taxon>Pseudomonadati</taxon>
        <taxon>Pseudomonadota</taxon>
        <taxon>Alphaproteobacteria</taxon>
        <taxon>Hyphomicrobiales</taxon>
        <taxon>Roseiarcaceae</taxon>
        <taxon>Roseiarcus</taxon>
    </lineage>
</organism>
<dbReference type="AlphaFoldDB" id="A0A366FUJ1"/>
<comment type="caution">
    <text evidence="2">The sequence shown here is derived from an EMBL/GenBank/DDBJ whole genome shotgun (WGS) entry which is preliminary data.</text>
</comment>
<dbReference type="EMBL" id="QNRK01000001">
    <property type="protein sequence ID" value="RBP18288.1"/>
    <property type="molecule type" value="Genomic_DNA"/>
</dbReference>
<feature type="compositionally biased region" description="Polar residues" evidence="1">
    <location>
        <begin position="34"/>
        <end position="43"/>
    </location>
</feature>
<sequence length="43" mass="4469">MRSMVEGAVAKNATAGELRLPDAVAPRGGVRVRATSSQPRHAP</sequence>
<name>A0A366FUJ1_9HYPH</name>
<reference evidence="2 3" key="1">
    <citation type="submission" date="2018-06" db="EMBL/GenBank/DDBJ databases">
        <title>Genomic Encyclopedia of Type Strains, Phase IV (KMG-IV): sequencing the most valuable type-strain genomes for metagenomic binning, comparative biology and taxonomic classification.</title>
        <authorList>
            <person name="Goeker M."/>
        </authorList>
    </citation>
    <scope>NUCLEOTIDE SEQUENCE [LARGE SCALE GENOMIC DNA]</scope>
    <source>
        <strain evidence="2 3">DSM 24875</strain>
    </source>
</reference>
<proteinExistence type="predicted"/>
<dbReference type="Proteomes" id="UP000253529">
    <property type="component" value="Unassembled WGS sequence"/>
</dbReference>
<keyword evidence="3" id="KW-1185">Reference proteome</keyword>
<protein>
    <submittedName>
        <fullName evidence="2">Uncharacterized protein</fullName>
    </submittedName>
</protein>